<evidence type="ECO:0000256" key="5">
    <source>
        <dbReference type="ARBA" id="ARBA00022989"/>
    </source>
</evidence>
<dbReference type="PANTHER" id="PTHR42718:SF46">
    <property type="entry name" value="BLR6921 PROTEIN"/>
    <property type="match status" value="1"/>
</dbReference>
<dbReference type="AlphaFoldDB" id="C1B5T4"/>
<dbReference type="Gene3D" id="1.20.1250.20">
    <property type="entry name" value="MFS general substrate transporter like domains"/>
    <property type="match status" value="1"/>
</dbReference>
<dbReference type="InterPro" id="IPR020846">
    <property type="entry name" value="MFS_dom"/>
</dbReference>
<feature type="transmembrane region" description="Helical" evidence="8">
    <location>
        <begin position="159"/>
        <end position="178"/>
    </location>
</feature>
<evidence type="ECO:0000313" key="10">
    <source>
        <dbReference type="EMBL" id="BAH55345.1"/>
    </source>
</evidence>
<name>C1B5T4_RHOOB</name>
<dbReference type="SUPFAM" id="SSF103473">
    <property type="entry name" value="MFS general substrate transporter"/>
    <property type="match status" value="1"/>
</dbReference>
<evidence type="ECO:0000313" key="11">
    <source>
        <dbReference type="Proteomes" id="UP000002212"/>
    </source>
</evidence>
<feature type="transmembrane region" description="Helical" evidence="8">
    <location>
        <begin position="428"/>
        <end position="448"/>
    </location>
</feature>
<dbReference type="InterPro" id="IPR011701">
    <property type="entry name" value="MFS"/>
</dbReference>
<organism evidence="10 11">
    <name type="scientific">Rhodococcus opacus (strain B4)</name>
    <dbReference type="NCBI Taxonomy" id="632772"/>
    <lineage>
        <taxon>Bacteria</taxon>
        <taxon>Bacillati</taxon>
        <taxon>Actinomycetota</taxon>
        <taxon>Actinomycetes</taxon>
        <taxon>Mycobacteriales</taxon>
        <taxon>Nocardiaceae</taxon>
        <taxon>Rhodococcus</taxon>
    </lineage>
</organism>
<feature type="region of interest" description="Disordered" evidence="7">
    <location>
        <begin position="483"/>
        <end position="506"/>
    </location>
</feature>
<sequence length="506" mass="52168">MDNATDCVTYKSWTSVSDAPSGQLVSVANKTGVGPILPMLVFLGVVSTAVGSLGAPLLVTIADVDDVSLAASQWTLTISLLVGAVASPVLGRLADGPHRRPVILSATAVVCIGCVLSALPFGFGWLMIGRAMQGVGLGLVPLAITAARDALPAHRVGSGIALLGVTTAAGLGVGYPIAGFVTEYLGLAAAFWFGAAVSGVAFLLAVWLLPSSAARPRHRVDVTGAVLLGTWVTALLLVCSQGPDWGWMSPRLLGMLAAALVVLAGWTLWELRATHLLVDLRLLRHRSVLAADITVVLVGLGIYPLLSLVVRYVQAPTDSGYGFGASTLVAGMMLVPYSIASFAASKVIRRLLRRMSLETVVAVNCLVLIAAMVLFLTTRANLIMLLVTMTLAGFGVGCIFAVHPTQIVRGVPAEETGSATSFYQVLRYIGYSAGSALSATLLIGTVPAGEDTPTDTGYDAAAWFGIAALVVALAAATILSRGTSPAATDPRATLTDSERGAVAVKP</sequence>
<dbReference type="EMBL" id="AP011115">
    <property type="protein sequence ID" value="BAH55345.1"/>
    <property type="molecule type" value="Genomic_DNA"/>
</dbReference>
<gene>
    <name evidence="10" type="ordered locus">ROP_70980</name>
</gene>
<feature type="transmembrane region" description="Helical" evidence="8">
    <location>
        <begin position="184"/>
        <end position="208"/>
    </location>
</feature>
<keyword evidence="5 8" id="KW-1133">Transmembrane helix</keyword>
<feature type="transmembrane region" description="Helical" evidence="8">
    <location>
        <begin position="127"/>
        <end position="147"/>
    </location>
</feature>
<evidence type="ECO:0000256" key="2">
    <source>
        <dbReference type="ARBA" id="ARBA00022448"/>
    </source>
</evidence>
<comment type="subcellular location">
    <subcellularLocation>
        <location evidence="1">Cell membrane</location>
        <topology evidence="1">Multi-pass membrane protein</topology>
    </subcellularLocation>
</comment>
<feature type="transmembrane region" description="Helical" evidence="8">
    <location>
        <begin position="220"/>
        <end position="238"/>
    </location>
</feature>
<dbReference type="Pfam" id="PF07690">
    <property type="entry name" value="MFS_1"/>
    <property type="match status" value="1"/>
</dbReference>
<reference evidence="10 11" key="1">
    <citation type="submission" date="2009-03" db="EMBL/GenBank/DDBJ databases">
        <title>Comparison of the complete genome sequences of Rhodococcus erythropolis PR4 and Rhodococcus opacus B4.</title>
        <authorList>
            <person name="Takarada H."/>
            <person name="Sekine M."/>
            <person name="Hosoyama A."/>
            <person name="Yamada R."/>
            <person name="Fujisawa T."/>
            <person name="Omata S."/>
            <person name="Shimizu A."/>
            <person name="Tsukatani N."/>
            <person name="Tanikawa S."/>
            <person name="Fujita N."/>
            <person name="Harayama S."/>
        </authorList>
    </citation>
    <scope>NUCLEOTIDE SEQUENCE [LARGE SCALE GENOMIC DNA]</scope>
    <source>
        <strain evidence="10 11">B4</strain>
    </source>
</reference>
<keyword evidence="4 8" id="KW-0812">Transmembrane</keyword>
<feature type="transmembrane region" description="Helical" evidence="8">
    <location>
        <begin position="356"/>
        <end position="376"/>
    </location>
</feature>
<feature type="transmembrane region" description="Helical" evidence="8">
    <location>
        <begin position="382"/>
        <end position="402"/>
    </location>
</feature>
<keyword evidence="3" id="KW-1003">Cell membrane</keyword>
<feature type="transmembrane region" description="Helical" evidence="8">
    <location>
        <begin position="36"/>
        <end position="59"/>
    </location>
</feature>
<dbReference type="STRING" id="632772.ROP_70980"/>
<evidence type="ECO:0000256" key="4">
    <source>
        <dbReference type="ARBA" id="ARBA00022692"/>
    </source>
</evidence>
<evidence type="ECO:0000256" key="6">
    <source>
        <dbReference type="ARBA" id="ARBA00023136"/>
    </source>
</evidence>
<feature type="transmembrane region" description="Helical" evidence="8">
    <location>
        <begin position="460"/>
        <end position="479"/>
    </location>
</feature>
<dbReference type="InterPro" id="IPR036259">
    <property type="entry name" value="MFS_trans_sf"/>
</dbReference>
<feature type="transmembrane region" description="Helical" evidence="8">
    <location>
        <begin position="289"/>
        <end position="309"/>
    </location>
</feature>
<feature type="domain" description="Major facilitator superfamily (MFS) profile" evidence="9">
    <location>
        <begin position="33"/>
        <end position="484"/>
    </location>
</feature>
<keyword evidence="2" id="KW-0813">Transport</keyword>
<dbReference type="Proteomes" id="UP000002212">
    <property type="component" value="Chromosome"/>
</dbReference>
<evidence type="ECO:0000256" key="1">
    <source>
        <dbReference type="ARBA" id="ARBA00004651"/>
    </source>
</evidence>
<keyword evidence="6 8" id="KW-0472">Membrane</keyword>
<evidence type="ECO:0000256" key="8">
    <source>
        <dbReference type="SAM" id="Phobius"/>
    </source>
</evidence>
<dbReference type="PATRIC" id="fig|632772.20.peg.7405"/>
<dbReference type="KEGG" id="rop:ROP_70980"/>
<dbReference type="PROSITE" id="PS50850">
    <property type="entry name" value="MFS"/>
    <property type="match status" value="1"/>
</dbReference>
<accession>C1B5T4</accession>
<protein>
    <submittedName>
        <fullName evidence="10">Putative MFS transporter</fullName>
    </submittedName>
</protein>
<dbReference type="PANTHER" id="PTHR42718">
    <property type="entry name" value="MAJOR FACILITATOR SUPERFAMILY MULTIDRUG TRANSPORTER MFSC"/>
    <property type="match status" value="1"/>
</dbReference>
<evidence type="ECO:0000256" key="7">
    <source>
        <dbReference type="SAM" id="MobiDB-lite"/>
    </source>
</evidence>
<feature type="transmembrane region" description="Helical" evidence="8">
    <location>
        <begin position="321"/>
        <end position="344"/>
    </location>
</feature>
<dbReference type="GO" id="GO:0005886">
    <property type="term" value="C:plasma membrane"/>
    <property type="evidence" value="ECO:0007669"/>
    <property type="project" value="UniProtKB-SubCell"/>
</dbReference>
<proteinExistence type="predicted"/>
<dbReference type="GO" id="GO:0022857">
    <property type="term" value="F:transmembrane transporter activity"/>
    <property type="evidence" value="ECO:0007669"/>
    <property type="project" value="InterPro"/>
</dbReference>
<evidence type="ECO:0000259" key="9">
    <source>
        <dbReference type="PROSITE" id="PS50850"/>
    </source>
</evidence>
<feature type="transmembrane region" description="Helical" evidence="8">
    <location>
        <begin position="250"/>
        <end position="269"/>
    </location>
</feature>
<feature type="transmembrane region" description="Helical" evidence="8">
    <location>
        <begin position="71"/>
        <end position="90"/>
    </location>
</feature>
<feature type="transmembrane region" description="Helical" evidence="8">
    <location>
        <begin position="102"/>
        <end position="121"/>
    </location>
</feature>
<evidence type="ECO:0000256" key="3">
    <source>
        <dbReference type="ARBA" id="ARBA00022475"/>
    </source>
</evidence>
<dbReference type="HOGENOM" id="CLU_000960_34_3_11"/>